<dbReference type="InParanoid" id="A0A2P5DAQ6"/>
<feature type="region of interest" description="Disordered" evidence="1">
    <location>
        <begin position="20"/>
        <end position="50"/>
    </location>
</feature>
<gene>
    <name evidence="2" type="ORF">TorRG33x02_257330</name>
</gene>
<comment type="caution">
    <text evidence="2">The sequence shown here is derived from an EMBL/GenBank/DDBJ whole genome shotgun (WGS) entry which is preliminary data.</text>
</comment>
<dbReference type="EMBL" id="JXTC01000283">
    <property type="protein sequence ID" value="PON70367.1"/>
    <property type="molecule type" value="Genomic_DNA"/>
</dbReference>
<proteinExistence type="predicted"/>
<dbReference type="Proteomes" id="UP000237000">
    <property type="component" value="Unassembled WGS sequence"/>
</dbReference>
<accession>A0A2P5DAQ6</accession>
<sequence length="50" mass="5444">SPIEKGRILHVSKTSLTQRRGGILNDATQNMDISQPNENGGEDANWLSPP</sequence>
<keyword evidence="3" id="KW-1185">Reference proteome</keyword>
<feature type="compositionally biased region" description="Polar residues" evidence="1">
    <location>
        <begin position="26"/>
        <end position="38"/>
    </location>
</feature>
<evidence type="ECO:0000256" key="1">
    <source>
        <dbReference type="SAM" id="MobiDB-lite"/>
    </source>
</evidence>
<feature type="non-terminal residue" evidence="2">
    <location>
        <position position="1"/>
    </location>
</feature>
<evidence type="ECO:0000313" key="3">
    <source>
        <dbReference type="Proteomes" id="UP000237000"/>
    </source>
</evidence>
<dbReference type="AlphaFoldDB" id="A0A2P5DAQ6"/>
<evidence type="ECO:0000313" key="2">
    <source>
        <dbReference type="EMBL" id="PON70367.1"/>
    </source>
</evidence>
<protein>
    <submittedName>
        <fullName evidence="2">Uncharacterized protein</fullName>
    </submittedName>
</protein>
<name>A0A2P5DAQ6_TREOI</name>
<organism evidence="2 3">
    <name type="scientific">Trema orientale</name>
    <name type="common">Charcoal tree</name>
    <name type="synonym">Celtis orientalis</name>
    <dbReference type="NCBI Taxonomy" id="63057"/>
    <lineage>
        <taxon>Eukaryota</taxon>
        <taxon>Viridiplantae</taxon>
        <taxon>Streptophyta</taxon>
        <taxon>Embryophyta</taxon>
        <taxon>Tracheophyta</taxon>
        <taxon>Spermatophyta</taxon>
        <taxon>Magnoliopsida</taxon>
        <taxon>eudicotyledons</taxon>
        <taxon>Gunneridae</taxon>
        <taxon>Pentapetalae</taxon>
        <taxon>rosids</taxon>
        <taxon>fabids</taxon>
        <taxon>Rosales</taxon>
        <taxon>Cannabaceae</taxon>
        <taxon>Trema</taxon>
    </lineage>
</organism>
<reference evidence="3" key="1">
    <citation type="submission" date="2016-06" db="EMBL/GenBank/DDBJ databases">
        <title>Parallel loss of symbiosis genes in relatives of nitrogen-fixing non-legume Parasponia.</title>
        <authorList>
            <person name="Van Velzen R."/>
            <person name="Holmer R."/>
            <person name="Bu F."/>
            <person name="Rutten L."/>
            <person name="Van Zeijl A."/>
            <person name="Liu W."/>
            <person name="Santuari L."/>
            <person name="Cao Q."/>
            <person name="Sharma T."/>
            <person name="Shen D."/>
            <person name="Roswanjaya Y."/>
            <person name="Wardhani T."/>
            <person name="Kalhor M.S."/>
            <person name="Jansen J."/>
            <person name="Van den Hoogen J."/>
            <person name="Gungor B."/>
            <person name="Hartog M."/>
            <person name="Hontelez J."/>
            <person name="Verver J."/>
            <person name="Yang W.-C."/>
            <person name="Schijlen E."/>
            <person name="Repin R."/>
            <person name="Schilthuizen M."/>
            <person name="Schranz E."/>
            <person name="Heidstra R."/>
            <person name="Miyata K."/>
            <person name="Fedorova E."/>
            <person name="Kohlen W."/>
            <person name="Bisseling T."/>
            <person name="Smit S."/>
            <person name="Geurts R."/>
        </authorList>
    </citation>
    <scope>NUCLEOTIDE SEQUENCE [LARGE SCALE GENOMIC DNA]</scope>
    <source>
        <strain evidence="3">cv. RG33-2</strain>
    </source>
</reference>